<gene>
    <name evidence="2" type="primary">AVEN_93903_1</name>
    <name evidence="2" type="ORF">TNCV_4225331</name>
</gene>
<dbReference type="AlphaFoldDB" id="A0A8X6SSF6"/>
<evidence type="ECO:0000313" key="3">
    <source>
        <dbReference type="Proteomes" id="UP000887159"/>
    </source>
</evidence>
<comment type="caution">
    <text evidence="2">The sequence shown here is derived from an EMBL/GenBank/DDBJ whole genome shotgun (WGS) entry which is preliminary data.</text>
</comment>
<reference evidence="2" key="1">
    <citation type="submission" date="2020-08" db="EMBL/GenBank/DDBJ databases">
        <title>Multicomponent nature underlies the extraordinary mechanical properties of spider dragline silk.</title>
        <authorList>
            <person name="Kono N."/>
            <person name="Nakamura H."/>
            <person name="Mori M."/>
            <person name="Yoshida Y."/>
            <person name="Ohtoshi R."/>
            <person name="Malay A.D."/>
            <person name="Moran D.A.P."/>
            <person name="Tomita M."/>
            <person name="Numata K."/>
            <person name="Arakawa K."/>
        </authorList>
    </citation>
    <scope>NUCLEOTIDE SEQUENCE</scope>
</reference>
<dbReference type="GO" id="GO:0003677">
    <property type="term" value="F:DNA binding"/>
    <property type="evidence" value="ECO:0007669"/>
    <property type="project" value="InterPro"/>
</dbReference>
<name>A0A8X6SSF6_TRICX</name>
<dbReference type="GO" id="GO:0006313">
    <property type="term" value="P:DNA transposition"/>
    <property type="evidence" value="ECO:0007669"/>
    <property type="project" value="InterPro"/>
</dbReference>
<dbReference type="EMBL" id="BMAU01021351">
    <property type="protein sequence ID" value="GFY19169.1"/>
    <property type="molecule type" value="Genomic_DNA"/>
</dbReference>
<keyword evidence="3" id="KW-1185">Reference proteome</keyword>
<dbReference type="Pfam" id="PF01498">
    <property type="entry name" value="HTH_Tnp_Tc3_2"/>
    <property type="match status" value="1"/>
</dbReference>
<dbReference type="InterPro" id="IPR002492">
    <property type="entry name" value="Transposase_Tc1-like"/>
</dbReference>
<feature type="domain" description="Transposase Tc1-like" evidence="1">
    <location>
        <begin position="3"/>
        <end position="70"/>
    </location>
</feature>
<proteinExistence type="predicted"/>
<dbReference type="GO" id="GO:0015074">
    <property type="term" value="P:DNA integration"/>
    <property type="evidence" value="ECO:0007669"/>
    <property type="project" value="InterPro"/>
</dbReference>
<dbReference type="Proteomes" id="UP000887159">
    <property type="component" value="Unassembled WGS sequence"/>
</dbReference>
<evidence type="ECO:0000259" key="1">
    <source>
        <dbReference type="Pfam" id="PF01498"/>
    </source>
</evidence>
<protein>
    <submittedName>
        <fullName evidence="2">HTH_Tnp_Tc3_2 domain-containing protein</fullName>
    </submittedName>
</protein>
<evidence type="ECO:0000313" key="2">
    <source>
        <dbReference type="EMBL" id="GFY19169.1"/>
    </source>
</evidence>
<sequence length="83" mass="9634">MVQTLGEKRRATLPQIAADFYAGPSTSVPMRTIQRNIIDMGYRSRRPTHVPLLTAQHKALRLTWASQYRHWAVHDRKHVAWAD</sequence>
<organism evidence="2 3">
    <name type="scientific">Trichonephila clavipes</name>
    <name type="common">Golden silk orbweaver</name>
    <name type="synonym">Nephila clavipes</name>
    <dbReference type="NCBI Taxonomy" id="2585209"/>
    <lineage>
        <taxon>Eukaryota</taxon>
        <taxon>Metazoa</taxon>
        <taxon>Ecdysozoa</taxon>
        <taxon>Arthropoda</taxon>
        <taxon>Chelicerata</taxon>
        <taxon>Arachnida</taxon>
        <taxon>Araneae</taxon>
        <taxon>Araneomorphae</taxon>
        <taxon>Entelegynae</taxon>
        <taxon>Araneoidea</taxon>
        <taxon>Nephilidae</taxon>
        <taxon>Trichonephila</taxon>
    </lineage>
</organism>
<accession>A0A8X6SSF6</accession>